<dbReference type="OrthoDB" id="6921082at2759"/>
<gene>
    <name evidence="1" type="ORF">RR48_07888</name>
</gene>
<sequence>MASGDSPSPQYMTYSKSRVPLLGALIDYVDTSIHYLWTKSFVAAEQMHVQTSKSTLSISFMTFVCLVLGLLANVKMEVVTIDETTLEHDLHIVLLSEKYKLYVDDIDVSKILCCIEASDTLLVLISCFLISNSGFACHPTCEYMYLPWMGVTLRGLALRQLPTSAALLYTMYVANEDINTLFLTSFALLFITELRLWLEVVRLVFLRWEANEQVKICGLEEEVKTLWSNEEVPSIEVSNFVY</sequence>
<evidence type="ECO:0000313" key="2">
    <source>
        <dbReference type="Proteomes" id="UP000053240"/>
    </source>
</evidence>
<accession>A0A194QTH7</accession>
<organism evidence="1 2">
    <name type="scientific">Papilio machaon</name>
    <name type="common">Old World swallowtail butterfly</name>
    <dbReference type="NCBI Taxonomy" id="76193"/>
    <lineage>
        <taxon>Eukaryota</taxon>
        <taxon>Metazoa</taxon>
        <taxon>Ecdysozoa</taxon>
        <taxon>Arthropoda</taxon>
        <taxon>Hexapoda</taxon>
        <taxon>Insecta</taxon>
        <taxon>Pterygota</taxon>
        <taxon>Neoptera</taxon>
        <taxon>Endopterygota</taxon>
        <taxon>Lepidoptera</taxon>
        <taxon>Glossata</taxon>
        <taxon>Ditrysia</taxon>
        <taxon>Papilionoidea</taxon>
        <taxon>Papilionidae</taxon>
        <taxon>Papilioninae</taxon>
        <taxon>Papilio</taxon>
    </lineage>
</organism>
<dbReference type="Proteomes" id="UP000053240">
    <property type="component" value="Unassembled WGS sequence"/>
</dbReference>
<dbReference type="KEGG" id="pmac:106717524"/>
<proteinExistence type="predicted"/>
<name>A0A194QTH7_PAPMA</name>
<dbReference type="EMBL" id="KQ461137">
    <property type="protein sequence ID" value="KPJ08828.1"/>
    <property type="molecule type" value="Genomic_DNA"/>
</dbReference>
<protein>
    <submittedName>
        <fullName evidence="1">Uncharacterized protein</fullName>
    </submittedName>
</protein>
<keyword evidence="2" id="KW-1185">Reference proteome</keyword>
<reference evidence="1 2" key="1">
    <citation type="journal article" date="2015" name="Nat. Commun.">
        <title>Outbred genome sequencing and CRISPR/Cas9 gene editing in butterflies.</title>
        <authorList>
            <person name="Li X."/>
            <person name="Fan D."/>
            <person name="Zhang W."/>
            <person name="Liu G."/>
            <person name="Zhang L."/>
            <person name="Zhao L."/>
            <person name="Fang X."/>
            <person name="Chen L."/>
            <person name="Dong Y."/>
            <person name="Chen Y."/>
            <person name="Ding Y."/>
            <person name="Zhao R."/>
            <person name="Feng M."/>
            <person name="Zhu Y."/>
            <person name="Feng Y."/>
            <person name="Jiang X."/>
            <person name="Zhu D."/>
            <person name="Xiang H."/>
            <person name="Feng X."/>
            <person name="Li S."/>
            <person name="Wang J."/>
            <person name="Zhang G."/>
            <person name="Kronforst M.R."/>
            <person name="Wang W."/>
        </authorList>
    </citation>
    <scope>NUCLEOTIDE SEQUENCE [LARGE SCALE GENOMIC DNA]</scope>
    <source>
        <strain evidence="1">Ya'a_city_454_Pm</strain>
        <tissue evidence="1">Whole body</tissue>
    </source>
</reference>
<evidence type="ECO:0000313" key="1">
    <source>
        <dbReference type="EMBL" id="KPJ08828.1"/>
    </source>
</evidence>
<dbReference type="AlphaFoldDB" id="A0A194QTH7"/>
<dbReference type="InParanoid" id="A0A194QTH7"/>